<dbReference type="PROSITE" id="PS51257">
    <property type="entry name" value="PROKAR_LIPOPROTEIN"/>
    <property type="match status" value="1"/>
</dbReference>
<feature type="transmembrane region" description="Helical" evidence="1">
    <location>
        <begin position="82"/>
        <end position="101"/>
    </location>
</feature>
<reference evidence="2" key="1">
    <citation type="submission" date="2021-10" db="EMBL/GenBank/DDBJ databases">
        <title>Loktanella gaetbuli sp. nov., isolated from a tidal flat.</title>
        <authorList>
            <person name="Park S."/>
            <person name="Yoon J.-H."/>
        </authorList>
    </citation>
    <scope>NUCLEOTIDE SEQUENCE</scope>
    <source>
        <strain evidence="2">TSTF-M6</strain>
    </source>
</reference>
<name>A0ABS8BUE8_9RHOB</name>
<evidence type="ECO:0000256" key="1">
    <source>
        <dbReference type="SAM" id="Phobius"/>
    </source>
</evidence>
<accession>A0ABS8BUE8</accession>
<evidence type="ECO:0000313" key="2">
    <source>
        <dbReference type="EMBL" id="MCB5199337.1"/>
    </source>
</evidence>
<keyword evidence="1" id="KW-0472">Membrane</keyword>
<feature type="transmembrane region" description="Helical" evidence="1">
    <location>
        <begin position="51"/>
        <end position="70"/>
    </location>
</feature>
<feature type="transmembrane region" description="Helical" evidence="1">
    <location>
        <begin position="133"/>
        <end position="150"/>
    </location>
</feature>
<dbReference type="RefSeq" id="WP_226748097.1">
    <property type="nucleotide sequence ID" value="NZ_JAJATZ010000003.1"/>
</dbReference>
<feature type="transmembrane region" description="Helical" evidence="1">
    <location>
        <begin position="21"/>
        <end position="39"/>
    </location>
</feature>
<feature type="transmembrane region" description="Helical" evidence="1">
    <location>
        <begin position="156"/>
        <end position="175"/>
    </location>
</feature>
<gene>
    <name evidence="2" type="ORF">LGQ03_08790</name>
</gene>
<dbReference type="EMBL" id="JAJATZ010000003">
    <property type="protein sequence ID" value="MCB5199337.1"/>
    <property type="molecule type" value="Genomic_DNA"/>
</dbReference>
<keyword evidence="1" id="KW-1133">Transmembrane helix</keyword>
<proteinExistence type="predicted"/>
<evidence type="ECO:0000313" key="3">
    <source>
        <dbReference type="Proteomes" id="UP001138961"/>
    </source>
</evidence>
<keyword evidence="1" id="KW-0812">Transmembrane</keyword>
<comment type="caution">
    <text evidence="2">The sequence shown here is derived from an EMBL/GenBank/DDBJ whole genome shotgun (WGS) entry which is preliminary data.</text>
</comment>
<dbReference type="Proteomes" id="UP001138961">
    <property type="component" value="Unassembled WGS sequence"/>
</dbReference>
<protein>
    <recommendedName>
        <fullName evidence="4">Inner membrane protein</fullName>
    </recommendedName>
</protein>
<sequence>MHKLDDILVGDYVPGRKARRYGSILLLLFAVGCGVATYTKDRLIGSTDVSIRPDMVSTIIAACLISSLYIRRIVPRSASVFSLLSFGLNLTVTAIFIQAILGAASSSWISVPMPFIVGAALGLTWLGIRPLAPLGWGLVLLFGFWNLQAASDAMGIWGYLFAMSAFAGIILQFDFKVDEVLNEIRYDFVGGASGQSIEQAEVNRE</sequence>
<keyword evidence="3" id="KW-1185">Reference proteome</keyword>
<evidence type="ECO:0008006" key="4">
    <source>
        <dbReference type="Google" id="ProtNLM"/>
    </source>
</evidence>
<organism evidence="2 3">
    <name type="scientific">Loktanella gaetbuli</name>
    <dbReference type="NCBI Taxonomy" id="2881335"/>
    <lineage>
        <taxon>Bacteria</taxon>
        <taxon>Pseudomonadati</taxon>
        <taxon>Pseudomonadota</taxon>
        <taxon>Alphaproteobacteria</taxon>
        <taxon>Rhodobacterales</taxon>
        <taxon>Roseobacteraceae</taxon>
        <taxon>Loktanella</taxon>
    </lineage>
</organism>